<feature type="compositionally biased region" description="Acidic residues" evidence="1">
    <location>
        <begin position="750"/>
        <end position="759"/>
    </location>
</feature>
<feature type="compositionally biased region" description="Polar residues" evidence="1">
    <location>
        <begin position="645"/>
        <end position="669"/>
    </location>
</feature>
<dbReference type="EMBL" id="OU895877">
    <property type="protein sequence ID" value="CAG9799392.1"/>
    <property type="molecule type" value="Genomic_DNA"/>
</dbReference>
<feature type="compositionally biased region" description="Low complexity" evidence="1">
    <location>
        <begin position="596"/>
        <end position="618"/>
    </location>
</feature>
<evidence type="ECO:0000313" key="3">
    <source>
        <dbReference type="EMBL" id="CAG9799392.1"/>
    </source>
</evidence>
<reference evidence="3" key="1">
    <citation type="submission" date="2022-01" db="EMBL/GenBank/DDBJ databases">
        <authorList>
            <person name="King R."/>
        </authorList>
    </citation>
    <scope>NUCLEOTIDE SEQUENCE</scope>
</reference>
<dbReference type="AlphaFoldDB" id="A0A9N9RJN9"/>
<feature type="chain" id="PRO_5040316002" evidence="2">
    <location>
        <begin position="22"/>
        <end position="815"/>
    </location>
</feature>
<dbReference type="Proteomes" id="UP001153620">
    <property type="component" value="Chromosome 1"/>
</dbReference>
<feature type="compositionally biased region" description="Low complexity" evidence="1">
    <location>
        <begin position="212"/>
        <end position="223"/>
    </location>
</feature>
<evidence type="ECO:0000313" key="4">
    <source>
        <dbReference type="Proteomes" id="UP001153620"/>
    </source>
</evidence>
<feature type="region of interest" description="Disordered" evidence="1">
    <location>
        <begin position="418"/>
        <end position="727"/>
    </location>
</feature>
<organism evidence="3 4">
    <name type="scientific">Chironomus riparius</name>
    <dbReference type="NCBI Taxonomy" id="315576"/>
    <lineage>
        <taxon>Eukaryota</taxon>
        <taxon>Metazoa</taxon>
        <taxon>Ecdysozoa</taxon>
        <taxon>Arthropoda</taxon>
        <taxon>Hexapoda</taxon>
        <taxon>Insecta</taxon>
        <taxon>Pterygota</taxon>
        <taxon>Neoptera</taxon>
        <taxon>Endopterygota</taxon>
        <taxon>Diptera</taxon>
        <taxon>Nematocera</taxon>
        <taxon>Chironomoidea</taxon>
        <taxon>Chironomidae</taxon>
        <taxon>Chironominae</taxon>
        <taxon>Chironomus</taxon>
    </lineage>
</organism>
<evidence type="ECO:0000256" key="2">
    <source>
        <dbReference type="SAM" id="SignalP"/>
    </source>
</evidence>
<feature type="compositionally biased region" description="Polar residues" evidence="1">
    <location>
        <begin position="559"/>
        <end position="570"/>
    </location>
</feature>
<feature type="compositionally biased region" description="Low complexity" evidence="1">
    <location>
        <begin position="510"/>
        <end position="525"/>
    </location>
</feature>
<name>A0A9N9RJN9_9DIPT</name>
<gene>
    <name evidence="3" type="ORF">CHIRRI_LOCUS2359</name>
</gene>
<feature type="compositionally biased region" description="Polar residues" evidence="1">
    <location>
        <begin position="695"/>
        <end position="704"/>
    </location>
</feature>
<reference evidence="3" key="2">
    <citation type="submission" date="2022-10" db="EMBL/GenBank/DDBJ databases">
        <authorList>
            <consortium name="ENA_rothamsted_submissions"/>
            <consortium name="culmorum"/>
            <person name="King R."/>
        </authorList>
    </citation>
    <scope>NUCLEOTIDE SEQUENCE</scope>
</reference>
<protein>
    <submittedName>
        <fullName evidence="3">Uncharacterized protein</fullName>
    </submittedName>
</protein>
<feature type="region of interest" description="Disordered" evidence="1">
    <location>
        <begin position="742"/>
        <end position="815"/>
    </location>
</feature>
<feature type="region of interest" description="Disordered" evidence="1">
    <location>
        <begin position="195"/>
        <end position="318"/>
    </location>
</feature>
<feature type="compositionally biased region" description="Basic and acidic residues" evidence="1">
    <location>
        <begin position="761"/>
        <end position="781"/>
    </location>
</feature>
<feature type="region of interest" description="Disordered" evidence="1">
    <location>
        <begin position="357"/>
        <end position="377"/>
    </location>
</feature>
<feature type="compositionally biased region" description="Polar residues" evidence="1">
    <location>
        <begin position="482"/>
        <end position="498"/>
    </location>
</feature>
<feature type="compositionally biased region" description="Low complexity" evidence="1">
    <location>
        <begin position="571"/>
        <end position="585"/>
    </location>
</feature>
<keyword evidence="2" id="KW-0732">Signal</keyword>
<feature type="signal peptide" evidence="2">
    <location>
        <begin position="1"/>
        <end position="21"/>
    </location>
</feature>
<dbReference type="OrthoDB" id="8192055at2759"/>
<feature type="compositionally biased region" description="Polar residues" evidence="1">
    <location>
        <begin position="712"/>
        <end position="726"/>
    </location>
</feature>
<feature type="compositionally biased region" description="Acidic residues" evidence="1">
    <location>
        <begin position="418"/>
        <end position="427"/>
    </location>
</feature>
<feature type="compositionally biased region" description="Polar residues" evidence="1">
    <location>
        <begin position="357"/>
        <end position="368"/>
    </location>
</feature>
<feature type="compositionally biased region" description="Low complexity" evidence="1">
    <location>
        <begin position="670"/>
        <end position="679"/>
    </location>
</feature>
<feature type="compositionally biased region" description="Polar residues" evidence="1">
    <location>
        <begin position="783"/>
        <end position="792"/>
    </location>
</feature>
<feature type="region of interest" description="Disordered" evidence="1">
    <location>
        <begin position="323"/>
        <end position="342"/>
    </location>
</feature>
<keyword evidence="4" id="KW-1185">Reference proteome</keyword>
<proteinExistence type="predicted"/>
<evidence type="ECO:0000256" key="1">
    <source>
        <dbReference type="SAM" id="MobiDB-lite"/>
    </source>
</evidence>
<sequence>MMHHQMRFIFICSFLCVTIAATNDIIDIPKKSQQQSTVELVSDDVSSSIDVAGIPFETSHKSPYHNEFQTSHKISPDALQRREDLFQSMKSKEKPELDDQLGELIAADIKSNIEAKRLSEYEKYVIEPLTTEKPVLATTEEGIAQSINEGLIDDFSILEEAGSENKQQSRIQIKKGPNGQDYEYEYVYYYYDDDEKNPEDSDVIVSNRKSPSSSSTTTTTTTTKAPESVSAGKVSYASIERGSSSSNGERNEIQSRGKGRAHQASPAPVVEEITDDRLPPATRFPQRGKSANPAPVENPAQESGKKHHPKRPSLELVDSYLFKTDEKDKNSQKGPRIIETELSKSELLETVSKTSIEYASSTVESPTNDIEEEDTTPSMEKATFDLYAHIANENANEDEKKIVSADFEVTTIEIEDLTTVDDSDEDSNPSTTVAVTTTTTEATTEKTTTEKITTTTEEVTEATRRGALSAGRNANRFKFQGRTGSLSTTTAVPESTEATKGVKSRFNKPTFTGGRSSGGRTTKTTAAPVEENVEKSEEPQQQAAPANKFRSGGARNRFNLRNNAPSSPLSTEKAAVNTEVETTTASRLVKPRPQFSLRNRSRSGASSSSTETPSQSNTETAVAENEQEKEEKTSSSAPIVPRPTSRLNINRSGNRIAPTSGQRSRPSPLNRSRVNSNVENNDDNKSANENESDAESTTQNNLNKLKSRPRIQINTESKAKKTTAQPVINRKVNPLISKRKFGVTSTTEAAVDEDDENESDNATKEGAKDVSESVNELKEEETTQAVEVTSEQPRGLGLLNRRKLVANNRRPGTTN</sequence>
<accession>A0A9N9RJN9</accession>
<feature type="compositionally biased region" description="Low complexity" evidence="1">
    <location>
        <begin position="431"/>
        <end position="442"/>
    </location>
</feature>